<reference evidence="5" key="1">
    <citation type="submission" date="2016-11" db="EMBL/GenBank/DDBJ databases">
        <authorList>
            <person name="Varghese N."/>
            <person name="Submissions S."/>
        </authorList>
    </citation>
    <scope>NUCLEOTIDE SEQUENCE [LARGE SCALE GENOMIC DNA]</scope>
    <source>
        <strain evidence="5">DSM 26899</strain>
    </source>
</reference>
<comment type="cofactor">
    <cofactor evidence="1">
        <name>a divalent metal cation</name>
        <dbReference type="ChEBI" id="CHEBI:60240"/>
    </cofactor>
</comment>
<dbReference type="AlphaFoldDB" id="A0A1M7KPB1"/>
<gene>
    <name evidence="4" type="ORF">SAMN05444267_10683</name>
</gene>
<dbReference type="STRING" id="1302687.SAMN05444267_10683"/>
<evidence type="ECO:0000313" key="5">
    <source>
        <dbReference type="Proteomes" id="UP000184364"/>
    </source>
</evidence>
<evidence type="ECO:0000256" key="1">
    <source>
        <dbReference type="ARBA" id="ARBA00001968"/>
    </source>
</evidence>
<sequence>MIGLIKGISFAVGTVHDFQMFKNQSVEMAKDITILADLGFLGIQKIHENSIIPHKKSKFKPLTEQQKDENKKQASKRVIIEHINRDCKIFRICSSKYRGKHKNYDKNWRVITTIVNLKRTTRNLKMTEFN</sequence>
<keyword evidence="2" id="KW-0479">Metal-binding</keyword>
<feature type="domain" description="DDE Tnp4" evidence="3">
    <location>
        <begin position="12"/>
        <end position="116"/>
    </location>
</feature>
<organism evidence="4 5">
    <name type="scientific">Chryseobacterium polytrichastri</name>
    <dbReference type="NCBI Taxonomy" id="1302687"/>
    <lineage>
        <taxon>Bacteria</taxon>
        <taxon>Pseudomonadati</taxon>
        <taxon>Bacteroidota</taxon>
        <taxon>Flavobacteriia</taxon>
        <taxon>Flavobacteriales</taxon>
        <taxon>Weeksellaceae</taxon>
        <taxon>Chryseobacterium group</taxon>
        <taxon>Chryseobacterium</taxon>
    </lineage>
</organism>
<dbReference type="Pfam" id="PF13359">
    <property type="entry name" value="DDE_Tnp_4"/>
    <property type="match status" value="1"/>
</dbReference>
<evidence type="ECO:0000259" key="3">
    <source>
        <dbReference type="Pfam" id="PF13359"/>
    </source>
</evidence>
<dbReference type="EMBL" id="FRAV01000068">
    <property type="protein sequence ID" value="SHM67019.1"/>
    <property type="molecule type" value="Genomic_DNA"/>
</dbReference>
<evidence type="ECO:0000313" key="4">
    <source>
        <dbReference type="EMBL" id="SHM67019.1"/>
    </source>
</evidence>
<dbReference type="GO" id="GO:0046872">
    <property type="term" value="F:metal ion binding"/>
    <property type="evidence" value="ECO:0007669"/>
    <property type="project" value="UniProtKB-KW"/>
</dbReference>
<dbReference type="InterPro" id="IPR027806">
    <property type="entry name" value="HARBI1_dom"/>
</dbReference>
<evidence type="ECO:0000256" key="2">
    <source>
        <dbReference type="ARBA" id="ARBA00022723"/>
    </source>
</evidence>
<accession>A0A1M7KPB1</accession>
<keyword evidence="5" id="KW-1185">Reference proteome</keyword>
<dbReference type="Proteomes" id="UP000184364">
    <property type="component" value="Unassembled WGS sequence"/>
</dbReference>
<dbReference type="RefSeq" id="WP_175549647.1">
    <property type="nucleotide sequence ID" value="NZ_FRAV01000068.1"/>
</dbReference>
<name>A0A1M7KPB1_9FLAO</name>
<proteinExistence type="predicted"/>
<protein>
    <submittedName>
        <fullName evidence="4">Transposase, IS4 family</fullName>
    </submittedName>
</protein>